<comment type="caution">
    <text evidence="1">The sequence shown here is derived from an EMBL/GenBank/DDBJ whole genome shotgun (WGS) entry which is preliminary data.</text>
</comment>
<dbReference type="Proteomes" id="UP000789920">
    <property type="component" value="Unassembled WGS sequence"/>
</dbReference>
<gene>
    <name evidence="1" type="ORF">RPERSI_LOCUS25157</name>
</gene>
<feature type="non-terminal residue" evidence="1">
    <location>
        <position position="1"/>
    </location>
</feature>
<proteinExistence type="predicted"/>
<organism evidence="1 2">
    <name type="scientific">Racocetra persica</name>
    <dbReference type="NCBI Taxonomy" id="160502"/>
    <lineage>
        <taxon>Eukaryota</taxon>
        <taxon>Fungi</taxon>
        <taxon>Fungi incertae sedis</taxon>
        <taxon>Mucoromycota</taxon>
        <taxon>Glomeromycotina</taxon>
        <taxon>Glomeromycetes</taxon>
        <taxon>Diversisporales</taxon>
        <taxon>Gigasporaceae</taxon>
        <taxon>Racocetra</taxon>
    </lineage>
</organism>
<keyword evidence="2" id="KW-1185">Reference proteome</keyword>
<feature type="non-terminal residue" evidence="1">
    <location>
        <position position="53"/>
    </location>
</feature>
<accession>A0ACA9S0Y8</accession>
<reference evidence="1" key="1">
    <citation type="submission" date="2021-06" db="EMBL/GenBank/DDBJ databases">
        <authorList>
            <person name="Kallberg Y."/>
            <person name="Tangrot J."/>
            <person name="Rosling A."/>
        </authorList>
    </citation>
    <scope>NUCLEOTIDE SEQUENCE</scope>
    <source>
        <strain evidence="1">MA461A</strain>
    </source>
</reference>
<name>A0ACA9S0Y8_9GLOM</name>
<evidence type="ECO:0000313" key="1">
    <source>
        <dbReference type="EMBL" id="CAG8819549.1"/>
    </source>
</evidence>
<sequence>RSNMTVAIIYMTLDFGYTSTTQGFILSSFFFGYLTTQILGGVLADKYGGKWVL</sequence>
<evidence type="ECO:0000313" key="2">
    <source>
        <dbReference type="Proteomes" id="UP000789920"/>
    </source>
</evidence>
<protein>
    <submittedName>
        <fullName evidence="1">20612_t:CDS:1</fullName>
    </submittedName>
</protein>
<dbReference type="EMBL" id="CAJVQC010082452">
    <property type="protein sequence ID" value="CAG8819549.1"/>
    <property type="molecule type" value="Genomic_DNA"/>
</dbReference>